<dbReference type="Proteomes" id="UP000241010">
    <property type="component" value="Unassembled WGS sequence"/>
</dbReference>
<dbReference type="EMBL" id="PZKG01000088">
    <property type="protein sequence ID" value="PTE20693.1"/>
    <property type="molecule type" value="Genomic_DNA"/>
</dbReference>
<evidence type="ECO:0000256" key="5">
    <source>
        <dbReference type="SAM" id="SignalP"/>
    </source>
</evidence>
<evidence type="ECO:0000313" key="8">
    <source>
        <dbReference type="Proteomes" id="UP000241010"/>
    </source>
</evidence>
<dbReference type="AlphaFoldDB" id="A0A2T4JSE7"/>
<keyword evidence="3" id="KW-1003">Cell membrane</keyword>
<keyword evidence="4" id="KW-0472">Membrane</keyword>
<dbReference type="GO" id="GO:0005275">
    <property type="term" value="F:amine transmembrane transporter activity"/>
    <property type="evidence" value="ECO:0007669"/>
    <property type="project" value="TreeGrafter"/>
</dbReference>
<dbReference type="GO" id="GO:0015871">
    <property type="term" value="P:choline transport"/>
    <property type="evidence" value="ECO:0007669"/>
    <property type="project" value="InterPro"/>
</dbReference>
<dbReference type="OrthoDB" id="9787902at2"/>
<evidence type="ECO:0000259" key="6">
    <source>
        <dbReference type="Pfam" id="PF04069"/>
    </source>
</evidence>
<keyword evidence="5" id="KW-0732">Signal</keyword>
<accession>A0A2T4JSE7</accession>
<dbReference type="Pfam" id="PF04069">
    <property type="entry name" value="OpuAC"/>
    <property type="match status" value="1"/>
</dbReference>
<name>A0A2T4JSE7_9RHOB</name>
<dbReference type="Gene3D" id="3.40.190.10">
    <property type="entry name" value="Periplasmic binding protein-like II"/>
    <property type="match status" value="1"/>
</dbReference>
<evidence type="ECO:0000256" key="4">
    <source>
        <dbReference type="ARBA" id="ARBA00023136"/>
    </source>
</evidence>
<dbReference type="RefSeq" id="WP_107664902.1">
    <property type="nucleotide sequence ID" value="NZ_PZKG01000088.1"/>
</dbReference>
<feature type="domain" description="ABC-type glycine betaine transport system substrate-binding" evidence="6">
    <location>
        <begin position="27"/>
        <end position="278"/>
    </location>
</feature>
<keyword evidence="8" id="KW-1185">Reference proteome</keyword>
<evidence type="ECO:0000256" key="2">
    <source>
        <dbReference type="ARBA" id="ARBA00022448"/>
    </source>
</evidence>
<dbReference type="PANTHER" id="PTHR47737">
    <property type="entry name" value="GLYCINE BETAINE/PROLINE BETAINE TRANSPORT SYSTEM PERMEASE PROTEIN PROW"/>
    <property type="match status" value="1"/>
</dbReference>
<dbReference type="GO" id="GO:0015226">
    <property type="term" value="F:carnitine transmembrane transporter activity"/>
    <property type="evidence" value="ECO:0007669"/>
    <property type="project" value="TreeGrafter"/>
</dbReference>
<proteinExistence type="predicted"/>
<dbReference type="GO" id="GO:0033265">
    <property type="term" value="F:choline binding"/>
    <property type="evidence" value="ECO:0007669"/>
    <property type="project" value="InterPro"/>
</dbReference>
<organism evidence="7 8">
    <name type="scientific">Cereibacter changlensis JA139</name>
    <dbReference type="NCBI Taxonomy" id="1188249"/>
    <lineage>
        <taxon>Bacteria</taxon>
        <taxon>Pseudomonadati</taxon>
        <taxon>Pseudomonadota</taxon>
        <taxon>Alphaproteobacteria</taxon>
        <taxon>Rhodobacterales</taxon>
        <taxon>Paracoccaceae</taxon>
        <taxon>Cereibacter</taxon>
    </lineage>
</organism>
<dbReference type="InterPro" id="IPR017783">
    <property type="entry name" value="ABC_choline_sub-bd"/>
</dbReference>
<sequence>MKHLTALALVLSTSATLAHADAEACRTVRLADLGWTDIMLTDATAGLLLEALGYEPSETLLGLDVAYVSLREGDMDIFQGNWRPVQDENYQEFFDKGWVEDLGENLTGAKYTLAVPSYVSAKGITSFSDVAANQDIFGGKIYGIEPGSNAPLLQMIKEGSYGFDQDWQVVESSEAGMLVQVQRAIAREEPIVFMGWEPHPMNINHEITYLSGGEAEYGENYGGSTVHTLARPGFTADCPNLAKLFSQLRYTLDYENYGMRLMVDEGALPEDAARAMLAEMPELLDIWLEGVTTFDGQDGRDAVTKALVE</sequence>
<evidence type="ECO:0000256" key="3">
    <source>
        <dbReference type="ARBA" id="ARBA00022475"/>
    </source>
</evidence>
<feature type="chain" id="PRO_5015511655" evidence="5">
    <location>
        <begin position="21"/>
        <end position="309"/>
    </location>
</feature>
<evidence type="ECO:0000256" key="1">
    <source>
        <dbReference type="ARBA" id="ARBA00004236"/>
    </source>
</evidence>
<dbReference type="InterPro" id="IPR007210">
    <property type="entry name" value="ABC_Gly_betaine_transp_sub-bd"/>
</dbReference>
<comment type="subcellular location">
    <subcellularLocation>
        <location evidence="1">Cell membrane</location>
    </subcellularLocation>
</comment>
<dbReference type="GO" id="GO:0042597">
    <property type="term" value="C:periplasmic space"/>
    <property type="evidence" value="ECO:0007669"/>
    <property type="project" value="InterPro"/>
</dbReference>
<dbReference type="Gene3D" id="3.40.190.100">
    <property type="entry name" value="Glycine betaine-binding periplasmic protein, domain 2"/>
    <property type="match status" value="1"/>
</dbReference>
<dbReference type="GO" id="GO:0031460">
    <property type="term" value="P:glycine betaine transport"/>
    <property type="evidence" value="ECO:0007669"/>
    <property type="project" value="TreeGrafter"/>
</dbReference>
<dbReference type="CDD" id="cd13640">
    <property type="entry name" value="PBP2_ChoX"/>
    <property type="match status" value="1"/>
</dbReference>
<gene>
    <name evidence="7" type="ORF">C5F48_16090</name>
</gene>
<dbReference type="PANTHER" id="PTHR47737:SF1">
    <property type="entry name" value="GLYCINE BETAINE_PROLINE BETAINE TRANSPORT SYSTEM PERMEASE PROTEIN PROW"/>
    <property type="match status" value="1"/>
</dbReference>
<keyword evidence="2" id="KW-0813">Transport</keyword>
<evidence type="ECO:0000313" key="7">
    <source>
        <dbReference type="EMBL" id="PTE20693.1"/>
    </source>
</evidence>
<protein>
    <submittedName>
        <fullName evidence="7">Glycine/betaine ABC transporter substrate-binding protein</fullName>
    </submittedName>
</protein>
<reference evidence="7 8" key="1">
    <citation type="submission" date="2018-03" db="EMBL/GenBank/DDBJ databases">
        <title>Cereibacter changlensis.</title>
        <authorList>
            <person name="Meyer T.E."/>
            <person name="Miller S."/>
            <person name="Lodha T."/>
            <person name="Gandham S."/>
            <person name="Chintalapati S."/>
            <person name="Chintalapati V.R."/>
        </authorList>
    </citation>
    <scope>NUCLEOTIDE SEQUENCE [LARGE SCALE GENOMIC DNA]</scope>
    <source>
        <strain evidence="7 8">JA139</strain>
    </source>
</reference>
<dbReference type="GO" id="GO:0043190">
    <property type="term" value="C:ATP-binding cassette (ABC) transporter complex"/>
    <property type="evidence" value="ECO:0007669"/>
    <property type="project" value="InterPro"/>
</dbReference>
<comment type="caution">
    <text evidence="7">The sequence shown here is derived from an EMBL/GenBank/DDBJ whole genome shotgun (WGS) entry which is preliminary data.</text>
</comment>
<dbReference type="SUPFAM" id="SSF53850">
    <property type="entry name" value="Periplasmic binding protein-like II"/>
    <property type="match status" value="1"/>
</dbReference>
<feature type="signal peptide" evidence="5">
    <location>
        <begin position="1"/>
        <end position="20"/>
    </location>
</feature>